<feature type="domain" description="Integrase catalytic" evidence="1">
    <location>
        <begin position="247"/>
        <end position="406"/>
    </location>
</feature>
<dbReference type="FunFam" id="1.10.340.70:FF:000003">
    <property type="entry name" value="Protein CBG25708"/>
    <property type="match status" value="1"/>
</dbReference>
<dbReference type="Proteomes" id="UP000683360">
    <property type="component" value="Unassembled WGS sequence"/>
</dbReference>
<sequence length="470" mass="54499">MKTNNVLSKPDSRLKSFSGHNIECDGKITLPVTLKNQKHEVEFYVANTKSQSVLGAATCSEVGLIKRVYTLEAKYSDLFTGLGCLPGIHKIHETVEKLVPDIEINEIQLNAHLPISPEKYELFKKQTESDEILQQMKKINENPWPLKKEELPEDLKMYWQFRNEITCIDNLLYKGLKLIIPTSLRKEMLQLIHETHMGIVKCKTRAREFMYWPGMMSDIQDIVEKCETCAINNKKTNNKEPMITSKLPDRPSSKLAADLFQYKGEHYLLTVDYYSKWPEIDKLDELSSSNTICYLKKQMSRFGYIDQLITDNGPQFACREFAHGKPLRELKDNETVMIEHNNQLTPGKVVRKHETPRSYIVETLGRTRLRRNRKHLKTTRATFQPEMEIEQHLDVNTPQQEIRNDPITENFKQATEINKPVQNQETQIERKSVEPTCSTRSGRSVKVPIKYNDYVCNSISVNSEGKEIYV</sequence>
<evidence type="ECO:0000313" key="3">
    <source>
        <dbReference type="Proteomes" id="UP000683360"/>
    </source>
</evidence>
<dbReference type="InterPro" id="IPR001584">
    <property type="entry name" value="Integrase_cat-core"/>
</dbReference>
<organism evidence="2 3">
    <name type="scientific">Mytilus edulis</name>
    <name type="common">Blue mussel</name>
    <dbReference type="NCBI Taxonomy" id="6550"/>
    <lineage>
        <taxon>Eukaryota</taxon>
        <taxon>Metazoa</taxon>
        <taxon>Spiralia</taxon>
        <taxon>Lophotrochozoa</taxon>
        <taxon>Mollusca</taxon>
        <taxon>Bivalvia</taxon>
        <taxon>Autobranchia</taxon>
        <taxon>Pteriomorphia</taxon>
        <taxon>Mytilida</taxon>
        <taxon>Mytiloidea</taxon>
        <taxon>Mytilidae</taxon>
        <taxon>Mytilinae</taxon>
        <taxon>Mytilus</taxon>
    </lineage>
</organism>
<dbReference type="PANTHER" id="PTHR37984">
    <property type="entry name" value="PROTEIN CBG26694"/>
    <property type="match status" value="1"/>
</dbReference>
<comment type="caution">
    <text evidence="2">The sequence shown here is derived from an EMBL/GenBank/DDBJ whole genome shotgun (WGS) entry which is preliminary data.</text>
</comment>
<dbReference type="InterPro" id="IPR012337">
    <property type="entry name" value="RNaseH-like_sf"/>
</dbReference>
<keyword evidence="3" id="KW-1185">Reference proteome</keyword>
<dbReference type="PROSITE" id="PS50994">
    <property type="entry name" value="INTEGRASE"/>
    <property type="match status" value="1"/>
</dbReference>
<accession>A0A8S3V4E1</accession>
<dbReference type="AlphaFoldDB" id="A0A8S3V4E1"/>
<gene>
    <name evidence="2" type="ORF">MEDL_63805</name>
</gene>
<dbReference type="InterPro" id="IPR050951">
    <property type="entry name" value="Retrovirus_Pol_polyprotein"/>
</dbReference>
<dbReference type="GO" id="GO:0003676">
    <property type="term" value="F:nucleic acid binding"/>
    <property type="evidence" value="ECO:0007669"/>
    <property type="project" value="InterPro"/>
</dbReference>
<dbReference type="Pfam" id="PF17921">
    <property type="entry name" value="Integrase_H2C2"/>
    <property type="match status" value="1"/>
</dbReference>
<dbReference type="InterPro" id="IPR036397">
    <property type="entry name" value="RNaseH_sf"/>
</dbReference>
<dbReference type="SUPFAM" id="SSF53098">
    <property type="entry name" value="Ribonuclease H-like"/>
    <property type="match status" value="1"/>
</dbReference>
<dbReference type="Gene3D" id="3.30.420.10">
    <property type="entry name" value="Ribonuclease H-like superfamily/Ribonuclease H"/>
    <property type="match status" value="1"/>
</dbReference>
<dbReference type="PANTHER" id="PTHR37984:SF8">
    <property type="entry name" value="CCHC-TYPE DOMAIN-CONTAINING PROTEIN"/>
    <property type="match status" value="1"/>
</dbReference>
<dbReference type="Gene3D" id="1.10.340.70">
    <property type="match status" value="1"/>
</dbReference>
<dbReference type="EMBL" id="CAJPWZ010003113">
    <property type="protein sequence ID" value="CAG2252246.1"/>
    <property type="molecule type" value="Genomic_DNA"/>
</dbReference>
<reference evidence="2" key="1">
    <citation type="submission" date="2021-03" db="EMBL/GenBank/DDBJ databases">
        <authorList>
            <person name="Bekaert M."/>
        </authorList>
    </citation>
    <scope>NUCLEOTIDE SEQUENCE</scope>
</reference>
<dbReference type="GO" id="GO:0015074">
    <property type="term" value="P:DNA integration"/>
    <property type="evidence" value="ECO:0007669"/>
    <property type="project" value="InterPro"/>
</dbReference>
<protein>
    <recommendedName>
        <fullName evidence="1">Integrase catalytic domain-containing protein</fullName>
    </recommendedName>
</protein>
<evidence type="ECO:0000259" key="1">
    <source>
        <dbReference type="PROSITE" id="PS50994"/>
    </source>
</evidence>
<name>A0A8S3V4E1_MYTED</name>
<evidence type="ECO:0000313" key="2">
    <source>
        <dbReference type="EMBL" id="CAG2252246.1"/>
    </source>
</evidence>
<proteinExistence type="predicted"/>
<dbReference type="InterPro" id="IPR041588">
    <property type="entry name" value="Integrase_H2C2"/>
</dbReference>
<dbReference type="OrthoDB" id="6149201at2759"/>